<reference evidence="3 4" key="1">
    <citation type="submission" date="2015-11" db="EMBL/GenBank/DDBJ databases">
        <title>Expanding the genomic diversity of Burkholderia species for the development of highly accurate diagnostics.</title>
        <authorList>
            <person name="Sahl J."/>
            <person name="Keim P."/>
            <person name="Wagner D."/>
        </authorList>
    </citation>
    <scope>NUCLEOTIDE SEQUENCE [LARGE SCALE GENOMIC DNA]</scope>
    <source>
        <strain evidence="3 4">MSMB1302</strain>
    </source>
</reference>
<dbReference type="GO" id="GO:0016491">
    <property type="term" value="F:oxidoreductase activity"/>
    <property type="evidence" value="ECO:0007669"/>
    <property type="project" value="InterPro"/>
</dbReference>
<dbReference type="InterPro" id="IPR050703">
    <property type="entry name" value="Flavin_MAO"/>
</dbReference>
<dbReference type="AlphaFoldDB" id="A0A103Z9D2"/>
<dbReference type="Pfam" id="PF01593">
    <property type="entry name" value="Amino_oxidase"/>
    <property type="match status" value="1"/>
</dbReference>
<dbReference type="Pfam" id="PF13450">
    <property type="entry name" value="NAD_binding_8"/>
    <property type="match status" value="1"/>
</dbReference>
<evidence type="ECO:0000313" key="4">
    <source>
        <dbReference type="Proteomes" id="UP000069001"/>
    </source>
</evidence>
<organism evidence="3 4">
    <name type="scientific">Burkholderia cepacia</name>
    <name type="common">Pseudomonas cepacia</name>
    <dbReference type="NCBI Taxonomy" id="292"/>
    <lineage>
        <taxon>Bacteria</taxon>
        <taxon>Pseudomonadati</taxon>
        <taxon>Pseudomonadota</taxon>
        <taxon>Betaproteobacteria</taxon>
        <taxon>Burkholderiales</taxon>
        <taxon>Burkholderiaceae</taxon>
        <taxon>Burkholderia</taxon>
        <taxon>Burkholderia cepacia complex</taxon>
    </lineage>
</organism>
<dbReference type="Proteomes" id="UP000069001">
    <property type="component" value="Unassembled WGS sequence"/>
</dbReference>
<accession>A0A103Z9D2</accession>
<evidence type="ECO:0000256" key="1">
    <source>
        <dbReference type="ARBA" id="ARBA00005995"/>
    </source>
</evidence>
<feature type="domain" description="Amine oxidase" evidence="2">
    <location>
        <begin position="122"/>
        <end position="364"/>
    </location>
</feature>
<evidence type="ECO:0000259" key="2">
    <source>
        <dbReference type="Pfam" id="PF01593"/>
    </source>
</evidence>
<dbReference type="PANTHER" id="PTHR43563">
    <property type="entry name" value="AMINE OXIDASE"/>
    <property type="match status" value="1"/>
</dbReference>
<name>A0A103Z9D2_BURCE</name>
<proteinExistence type="inferred from homology"/>
<dbReference type="SUPFAM" id="SSF54373">
    <property type="entry name" value="FAD-linked reductases, C-terminal domain"/>
    <property type="match status" value="1"/>
</dbReference>
<dbReference type="SUPFAM" id="SSF51905">
    <property type="entry name" value="FAD/NAD(P)-binding domain"/>
    <property type="match status" value="1"/>
</dbReference>
<comment type="similarity">
    <text evidence="1">Belongs to the flavin monoamine oxidase family.</text>
</comment>
<evidence type="ECO:0000313" key="3">
    <source>
        <dbReference type="EMBL" id="KVK75975.1"/>
    </source>
</evidence>
<dbReference type="PANTHER" id="PTHR43563:SF1">
    <property type="entry name" value="AMINE OXIDASE [FLAVIN-CONTAINING] B"/>
    <property type="match status" value="1"/>
</dbReference>
<protein>
    <submittedName>
        <fullName evidence="3">Amine oxidase</fullName>
    </submittedName>
</protein>
<dbReference type="InterPro" id="IPR002937">
    <property type="entry name" value="Amino_oxidase"/>
</dbReference>
<dbReference type="Gene3D" id="3.50.50.60">
    <property type="entry name" value="FAD/NAD(P)-binding domain"/>
    <property type="match status" value="2"/>
</dbReference>
<gene>
    <name evidence="3" type="ORF">WS90_25395</name>
</gene>
<sequence>MQTARIAIVGGGLSGLYAAFLLEQKGIRDYVLLEARDALGGRIASVARLPVQGAGAAADSVDCFDLGATWFWPSFQPRLDRLIHDLGLKRFEQYETGDMMVERSPDEPPVRMQGYVNTPASMRIAGGMSALTDALGNRLDGTRIVPDQTVRHIRRVDACMELDSEDYSNRVRTWRVEHVLLAVPPRLAEDSIAFTPPLPPTLARQWRETPTWMAPHAKYIAVYDTPFWREQGLSGEARSARGPLGEIHDASMPGGGAALFGFFGIPAHVRKSLSDNLLRAHCRAQLTRLFGMQAAMPRIDVVKDWAQDTCTATAADLDGHCLHADAPAATAASGPWRSCLTGIASEWSQQFPGYAAGAIEAAMIGVQALPEWCMLESSASAGHVPLTASEKRS</sequence>
<dbReference type="EMBL" id="LOYH01000089">
    <property type="protein sequence ID" value="KVK75975.1"/>
    <property type="molecule type" value="Genomic_DNA"/>
</dbReference>
<comment type="caution">
    <text evidence="3">The sequence shown here is derived from an EMBL/GenBank/DDBJ whole genome shotgun (WGS) entry which is preliminary data.</text>
</comment>
<dbReference type="RefSeq" id="WP_059731831.1">
    <property type="nucleotide sequence ID" value="NZ_LOYH01000089.1"/>
</dbReference>
<dbReference type="InterPro" id="IPR036188">
    <property type="entry name" value="FAD/NAD-bd_sf"/>
</dbReference>